<evidence type="ECO:0000313" key="1">
    <source>
        <dbReference type="EMBL" id="PON82570.1"/>
    </source>
</evidence>
<protein>
    <submittedName>
        <fullName evidence="1">Uncharacterized protein</fullName>
    </submittedName>
</protein>
<dbReference type="EMBL" id="JXTC01000192">
    <property type="protein sequence ID" value="PON82570.1"/>
    <property type="molecule type" value="Genomic_DNA"/>
</dbReference>
<dbReference type="InParanoid" id="A0A2P5EAQ4"/>
<gene>
    <name evidence="1" type="ORF">TorRG33x02_216550</name>
</gene>
<dbReference type="AlphaFoldDB" id="A0A2P5EAQ4"/>
<name>A0A2P5EAQ4_TREOI</name>
<comment type="caution">
    <text evidence="1">The sequence shown here is derived from an EMBL/GenBank/DDBJ whole genome shotgun (WGS) entry which is preliminary data.</text>
</comment>
<sequence>MLGALPAPPSIALLIKPHTLKSLSFQDFCLYMDLFEDFALSQFAIRHAVILLIYTNFL</sequence>
<proteinExistence type="predicted"/>
<keyword evidence="2" id="KW-1185">Reference proteome</keyword>
<dbReference type="Proteomes" id="UP000237000">
    <property type="component" value="Unassembled WGS sequence"/>
</dbReference>
<accession>A0A2P5EAQ4</accession>
<reference evidence="2" key="1">
    <citation type="submission" date="2016-06" db="EMBL/GenBank/DDBJ databases">
        <title>Parallel loss of symbiosis genes in relatives of nitrogen-fixing non-legume Parasponia.</title>
        <authorList>
            <person name="Van Velzen R."/>
            <person name="Holmer R."/>
            <person name="Bu F."/>
            <person name="Rutten L."/>
            <person name="Van Zeijl A."/>
            <person name="Liu W."/>
            <person name="Santuari L."/>
            <person name="Cao Q."/>
            <person name="Sharma T."/>
            <person name="Shen D."/>
            <person name="Roswanjaya Y."/>
            <person name="Wardhani T."/>
            <person name="Kalhor M.S."/>
            <person name="Jansen J."/>
            <person name="Van den Hoogen J."/>
            <person name="Gungor B."/>
            <person name="Hartog M."/>
            <person name="Hontelez J."/>
            <person name="Verver J."/>
            <person name="Yang W.-C."/>
            <person name="Schijlen E."/>
            <person name="Repin R."/>
            <person name="Schilthuizen M."/>
            <person name="Schranz E."/>
            <person name="Heidstra R."/>
            <person name="Miyata K."/>
            <person name="Fedorova E."/>
            <person name="Kohlen W."/>
            <person name="Bisseling T."/>
            <person name="Smit S."/>
            <person name="Geurts R."/>
        </authorList>
    </citation>
    <scope>NUCLEOTIDE SEQUENCE [LARGE SCALE GENOMIC DNA]</scope>
    <source>
        <strain evidence="2">cv. RG33-2</strain>
    </source>
</reference>
<evidence type="ECO:0000313" key="2">
    <source>
        <dbReference type="Proteomes" id="UP000237000"/>
    </source>
</evidence>
<organism evidence="1 2">
    <name type="scientific">Trema orientale</name>
    <name type="common">Charcoal tree</name>
    <name type="synonym">Celtis orientalis</name>
    <dbReference type="NCBI Taxonomy" id="63057"/>
    <lineage>
        <taxon>Eukaryota</taxon>
        <taxon>Viridiplantae</taxon>
        <taxon>Streptophyta</taxon>
        <taxon>Embryophyta</taxon>
        <taxon>Tracheophyta</taxon>
        <taxon>Spermatophyta</taxon>
        <taxon>Magnoliopsida</taxon>
        <taxon>eudicotyledons</taxon>
        <taxon>Gunneridae</taxon>
        <taxon>Pentapetalae</taxon>
        <taxon>rosids</taxon>
        <taxon>fabids</taxon>
        <taxon>Rosales</taxon>
        <taxon>Cannabaceae</taxon>
        <taxon>Trema</taxon>
    </lineage>
</organism>